<gene>
    <name evidence="2" type="ORF">Tci_000663</name>
</gene>
<dbReference type="AlphaFoldDB" id="A0A699GKP2"/>
<protein>
    <submittedName>
        <fullName evidence="2">Uncharacterized protein</fullName>
    </submittedName>
</protein>
<reference evidence="2" key="1">
    <citation type="journal article" date="2019" name="Sci. Rep.">
        <title>Draft genome of Tanacetum cinerariifolium, the natural source of mosquito coil.</title>
        <authorList>
            <person name="Yamashiro T."/>
            <person name="Shiraishi A."/>
            <person name="Satake H."/>
            <person name="Nakayama K."/>
        </authorList>
    </citation>
    <scope>NUCLEOTIDE SEQUENCE</scope>
</reference>
<sequence length="255" mass="28224">MPRPPFSLTDDQARAISVGVAQLELDYPIDPQNHRPFVRAFIRLVHTATGRFYSPAVYRRLLGAYAKHRRPSTSTLAAEKAALAAETTPVEPASEAAAPLSMPSSLPALIANAVADAMAQSRRVDRIAAAQAAFYADRLHETELELRTERANAAQLQAALSQFRQRAVEQEEEVEKLRGIVAAQSEAITKLTAEVSDLRKFALVAIDDARGETRTWKDRAAYLESQRQLDSRLLETFRQKAYLSGADIPDLLKRT</sequence>
<proteinExistence type="predicted"/>
<dbReference type="EMBL" id="BKCJ010000013">
    <property type="protein sequence ID" value="GEU28685.1"/>
    <property type="molecule type" value="Genomic_DNA"/>
</dbReference>
<feature type="coiled-coil region" evidence="1">
    <location>
        <begin position="139"/>
        <end position="180"/>
    </location>
</feature>
<keyword evidence="1" id="KW-0175">Coiled coil</keyword>
<comment type="caution">
    <text evidence="2">The sequence shown here is derived from an EMBL/GenBank/DDBJ whole genome shotgun (WGS) entry which is preliminary data.</text>
</comment>
<organism evidence="2">
    <name type="scientific">Tanacetum cinerariifolium</name>
    <name type="common">Dalmatian daisy</name>
    <name type="synonym">Chrysanthemum cinerariifolium</name>
    <dbReference type="NCBI Taxonomy" id="118510"/>
    <lineage>
        <taxon>Eukaryota</taxon>
        <taxon>Viridiplantae</taxon>
        <taxon>Streptophyta</taxon>
        <taxon>Embryophyta</taxon>
        <taxon>Tracheophyta</taxon>
        <taxon>Spermatophyta</taxon>
        <taxon>Magnoliopsida</taxon>
        <taxon>eudicotyledons</taxon>
        <taxon>Gunneridae</taxon>
        <taxon>Pentapetalae</taxon>
        <taxon>asterids</taxon>
        <taxon>campanulids</taxon>
        <taxon>Asterales</taxon>
        <taxon>Asteraceae</taxon>
        <taxon>Asteroideae</taxon>
        <taxon>Anthemideae</taxon>
        <taxon>Anthemidinae</taxon>
        <taxon>Tanacetum</taxon>
    </lineage>
</organism>
<name>A0A699GKP2_TANCI</name>
<evidence type="ECO:0000313" key="2">
    <source>
        <dbReference type="EMBL" id="GEU28685.1"/>
    </source>
</evidence>
<accession>A0A699GKP2</accession>
<evidence type="ECO:0000256" key="1">
    <source>
        <dbReference type="SAM" id="Coils"/>
    </source>
</evidence>